<evidence type="ECO:0000313" key="2">
    <source>
        <dbReference type="Proteomes" id="UP001479436"/>
    </source>
</evidence>
<evidence type="ECO:0000313" key="1">
    <source>
        <dbReference type="EMBL" id="KAK9738245.1"/>
    </source>
</evidence>
<name>A0ABR2WC65_9FUNG</name>
<proteinExistence type="predicted"/>
<sequence>MNSYTIDPRKAWRQWISALILLVECNPVFLAKLLTSQQHLFDFTTEYIPLDPLKANCMFNYLSNRLFSAEYKDMPDIHKLQAIWLTYRRFKIRERNYRRKGCQVEVLLYLIGTLLT</sequence>
<keyword evidence="2" id="KW-1185">Reference proteome</keyword>
<gene>
    <name evidence="1" type="ORF">K7432_018448</name>
</gene>
<protein>
    <submittedName>
        <fullName evidence="1">Uncharacterized protein</fullName>
    </submittedName>
</protein>
<dbReference type="EMBL" id="JASJQH010006048">
    <property type="protein sequence ID" value="KAK9738245.1"/>
    <property type="molecule type" value="Genomic_DNA"/>
</dbReference>
<comment type="caution">
    <text evidence="1">The sequence shown here is derived from an EMBL/GenBank/DDBJ whole genome shotgun (WGS) entry which is preliminary data.</text>
</comment>
<reference evidence="1 2" key="1">
    <citation type="submission" date="2023-04" db="EMBL/GenBank/DDBJ databases">
        <title>Genome of Basidiobolus ranarum AG-B5.</title>
        <authorList>
            <person name="Stajich J.E."/>
            <person name="Carter-House D."/>
            <person name="Gryganskyi A."/>
        </authorList>
    </citation>
    <scope>NUCLEOTIDE SEQUENCE [LARGE SCALE GENOMIC DNA]</scope>
    <source>
        <strain evidence="1 2">AG-B5</strain>
    </source>
</reference>
<accession>A0ABR2WC65</accession>
<dbReference type="Proteomes" id="UP001479436">
    <property type="component" value="Unassembled WGS sequence"/>
</dbReference>
<organism evidence="1 2">
    <name type="scientific">Basidiobolus ranarum</name>
    <dbReference type="NCBI Taxonomy" id="34480"/>
    <lineage>
        <taxon>Eukaryota</taxon>
        <taxon>Fungi</taxon>
        <taxon>Fungi incertae sedis</taxon>
        <taxon>Zoopagomycota</taxon>
        <taxon>Entomophthoromycotina</taxon>
        <taxon>Basidiobolomycetes</taxon>
        <taxon>Basidiobolales</taxon>
        <taxon>Basidiobolaceae</taxon>
        <taxon>Basidiobolus</taxon>
    </lineage>
</organism>